<accession>A0ABR2DIX1</accession>
<evidence type="ECO:0000256" key="1">
    <source>
        <dbReference type="SAM" id="MobiDB-lite"/>
    </source>
</evidence>
<sequence>MQEQAEQQRIAKEKSERLIRQLSRGSMGRTVRGKHADEHTLSQQETQDIEDDYENSEYIEHILIESDEQHALLMKMKQLEKDFQSIQNLEHIYLSQSSRRMIVPSDAVGLQCIKKLVEEANIIAIDNNMFRTVDSRNDTCEAVNNGIQLRKVRRGQLERFVDTRFRQIEDDMEIQQLRQQGNRRNN</sequence>
<organism evidence="2 3">
    <name type="scientific">Hibiscus sabdariffa</name>
    <name type="common">roselle</name>
    <dbReference type="NCBI Taxonomy" id="183260"/>
    <lineage>
        <taxon>Eukaryota</taxon>
        <taxon>Viridiplantae</taxon>
        <taxon>Streptophyta</taxon>
        <taxon>Embryophyta</taxon>
        <taxon>Tracheophyta</taxon>
        <taxon>Spermatophyta</taxon>
        <taxon>Magnoliopsida</taxon>
        <taxon>eudicotyledons</taxon>
        <taxon>Gunneridae</taxon>
        <taxon>Pentapetalae</taxon>
        <taxon>rosids</taxon>
        <taxon>malvids</taxon>
        <taxon>Malvales</taxon>
        <taxon>Malvaceae</taxon>
        <taxon>Malvoideae</taxon>
        <taxon>Hibiscus</taxon>
    </lineage>
</organism>
<protein>
    <submittedName>
        <fullName evidence="2">Uncharacterized protein</fullName>
    </submittedName>
</protein>
<dbReference type="EMBL" id="JBBPBM010000025">
    <property type="protein sequence ID" value="KAK8540235.1"/>
    <property type="molecule type" value="Genomic_DNA"/>
</dbReference>
<name>A0ABR2DIX1_9ROSI</name>
<feature type="compositionally biased region" description="Basic and acidic residues" evidence="1">
    <location>
        <begin position="9"/>
        <end position="19"/>
    </location>
</feature>
<dbReference type="Proteomes" id="UP001472677">
    <property type="component" value="Unassembled WGS sequence"/>
</dbReference>
<gene>
    <name evidence="2" type="ORF">V6N12_046523</name>
</gene>
<reference evidence="2 3" key="1">
    <citation type="journal article" date="2024" name="G3 (Bethesda)">
        <title>Genome assembly of Hibiscus sabdariffa L. provides insights into metabolisms of medicinal natural products.</title>
        <authorList>
            <person name="Kim T."/>
        </authorList>
    </citation>
    <scope>NUCLEOTIDE SEQUENCE [LARGE SCALE GENOMIC DNA]</scope>
    <source>
        <strain evidence="2">TK-2024</strain>
        <tissue evidence="2">Old leaves</tissue>
    </source>
</reference>
<evidence type="ECO:0000313" key="3">
    <source>
        <dbReference type="Proteomes" id="UP001472677"/>
    </source>
</evidence>
<comment type="caution">
    <text evidence="2">The sequence shown here is derived from an EMBL/GenBank/DDBJ whole genome shotgun (WGS) entry which is preliminary data.</text>
</comment>
<evidence type="ECO:0000313" key="2">
    <source>
        <dbReference type="EMBL" id="KAK8540235.1"/>
    </source>
</evidence>
<proteinExistence type="predicted"/>
<feature type="region of interest" description="Disordered" evidence="1">
    <location>
        <begin position="1"/>
        <end position="48"/>
    </location>
</feature>
<keyword evidence="3" id="KW-1185">Reference proteome</keyword>